<name>A0A3A1N6D8_9FLAO</name>
<evidence type="ECO:0000256" key="1">
    <source>
        <dbReference type="SAM" id="Phobius"/>
    </source>
</evidence>
<keyword evidence="1" id="KW-0472">Membrane</keyword>
<proteinExistence type="predicted"/>
<comment type="caution">
    <text evidence="2">The sequence shown here is derived from an EMBL/GenBank/DDBJ whole genome shotgun (WGS) entry which is preliminary data.</text>
</comment>
<feature type="transmembrane region" description="Helical" evidence="1">
    <location>
        <begin position="6"/>
        <end position="27"/>
    </location>
</feature>
<evidence type="ECO:0000313" key="3">
    <source>
        <dbReference type="Proteomes" id="UP000266067"/>
    </source>
</evidence>
<protein>
    <submittedName>
        <fullName evidence="2">Uncharacterized protein</fullName>
    </submittedName>
</protein>
<evidence type="ECO:0000313" key="2">
    <source>
        <dbReference type="EMBL" id="RIV30470.1"/>
    </source>
</evidence>
<gene>
    <name evidence="2" type="ORF">D2V08_15355</name>
</gene>
<organism evidence="2 3">
    <name type="scientific">Flagellimonas lutimaris</name>
    <dbReference type="NCBI Taxonomy" id="475082"/>
    <lineage>
        <taxon>Bacteria</taxon>
        <taxon>Pseudomonadati</taxon>
        <taxon>Bacteroidota</taxon>
        <taxon>Flavobacteriia</taxon>
        <taxon>Flavobacteriales</taxon>
        <taxon>Flavobacteriaceae</taxon>
        <taxon>Flagellimonas</taxon>
    </lineage>
</organism>
<accession>A0A3A1N6D8</accession>
<sequence length="141" mass="16425">MNEISLPYHLLIPSLISILILVFTVVNRKILFKQGKWKWFWISVTVFCGIYLLIVGEAAYLDISYKLALQKFDLNEDGFFTQDEITTEQKEAMRMVITDTGRNFSIITGLIFSCIIALFVFACGKIMEYINFKIIKTKRYK</sequence>
<dbReference type="EMBL" id="QXFH01000077">
    <property type="protein sequence ID" value="RIV30470.1"/>
    <property type="molecule type" value="Genomic_DNA"/>
</dbReference>
<keyword evidence="3" id="KW-1185">Reference proteome</keyword>
<feature type="transmembrane region" description="Helical" evidence="1">
    <location>
        <begin position="104"/>
        <end position="124"/>
    </location>
</feature>
<keyword evidence="1" id="KW-1133">Transmembrane helix</keyword>
<dbReference type="AlphaFoldDB" id="A0A3A1N6D8"/>
<dbReference type="RefSeq" id="WP_119609146.1">
    <property type="nucleotide sequence ID" value="NZ_QXFH01000077.1"/>
</dbReference>
<feature type="transmembrane region" description="Helical" evidence="1">
    <location>
        <begin position="39"/>
        <end position="61"/>
    </location>
</feature>
<dbReference type="Proteomes" id="UP000266067">
    <property type="component" value="Unassembled WGS sequence"/>
</dbReference>
<dbReference type="OrthoDB" id="982197at2"/>
<keyword evidence="1" id="KW-0812">Transmembrane</keyword>
<reference evidence="2 3" key="1">
    <citation type="submission" date="2018-08" db="EMBL/GenBank/DDBJ databases">
        <title>Proposal of Muricauda 72 sp.nov. and Muricauda NH166 sp.nov., isolated from seawater.</title>
        <authorList>
            <person name="Cheng H."/>
            <person name="Wu Y.-H."/>
            <person name="Guo L.-L."/>
            <person name="Xu X.-W."/>
        </authorList>
    </citation>
    <scope>NUCLEOTIDE SEQUENCE [LARGE SCALE GENOMIC DNA]</scope>
    <source>
        <strain evidence="2 3">KCTC 22173</strain>
    </source>
</reference>